<feature type="transmembrane region" description="Helical" evidence="2">
    <location>
        <begin position="178"/>
        <end position="198"/>
    </location>
</feature>
<keyword evidence="3" id="KW-0418">Kinase</keyword>
<feature type="region of interest" description="Disordered" evidence="1">
    <location>
        <begin position="1"/>
        <end position="57"/>
    </location>
</feature>
<dbReference type="AlphaFoldDB" id="A0A087D353"/>
<feature type="region of interest" description="Disordered" evidence="1">
    <location>
        <begin position="248"/>
        <end position="272"/>
    </location>
</feature>
<keyword evidence="2" id="KW-1133">Transmembrane helix</keyword>
<keyword evidence="2" id="KW-0812">Transmembrane</keyword>
<gene>
    <name evidence="3" type="ORF">BSCA_0288</name>
</gene>
<evidence type="ECO:0000313" key="4">
    <source>
        <dbReference type="Proteomes" id="UP000029033"/>
    </source>
</evidence>
<evidence type="ECO:0000256" key="2">
    <source>
        <dbReference type="SAM" id="Phobius"/>
    </source>
</evidence>
<dbReference type="GO" id="GO:0016301">
    <property type="term" value="F:kinase activity"/>
    <property type="evidence" value="ECO:0007669"/>
    <property type="project" value="UniProtKB-KW"/>
</dbReference>
<dbReference type="GeneID" id="85166560"/>
<feature type="transmembrane region" description="Helical" evidence="2">
    <location>
        <begin position="96"/>
        <end position="124"/>
    </location>
</feature>
<reference evidence="3 4" key="1">
    <citation type="submission" date="2014-03" db="EMBL/GenBank/DDBJ databases">
        <title>Genomics of Bifidobacteria.</title>
        <authorList>
            <person name="Ventura M."/>
            <person name="Milani C."/>
            <person name="Lugli G.A."/>
        </authorList>
    </citation>
    <scope>NUCLEOTIDE SEQUENCE [LARGE SCALE GENOMIC DNA]</scope>
    <source>
        <strain evidence="3 4">LMG 21589</strain>
    </source>
</reference>
<dbReference type="Proteomes" id="UP000029033">
    <property type="component" value="Unassembled WGS sequence"/>
</dbReference>
<protein>
    <submittedName>
        <fullName evidence="3">2CS histidine protein kinase</fullName>
    </submittedName>
</protein>
<dbReference type="OrthoDB" id="3228373at2"/>
<keyword evidence="3" id="KW-0808">Transferase</keyword>
<dbReference type="EMBL" id="JGZO01000034">
    <property type="protein sequence ID" value="KFI89953.1"/>
    <property type="molecule type" value="Genomic_DNA"/>
</dbReference>
<accession>A0A087D353</accession>
<dbReference type="RefSeq" id="WP_033519531.1">
    <property type="nucleotide sequence ID" value="NZ_CAUPKV010000027.1"/>
</dbReference>
<feature type="transmembrane region" description="Helical" evidence="2">
    <location>
        <begin position="67"/>
        <end position="84"/>
    </location>
</feature>
<feature type="compositionally biased region" description="Polar residues" evidence="1">
    <location>
        <begin position="1"/>
        <end position="17"/>
    </location>
</feature>
<dbReference type="Gene3D" id="3.30.565.10">
    <property type="entry name" value="Histidine kinase-like ATPase, C-terminal domain"/>
    <property type="match status" value="1"/>
</dbReference>
<feature type="region of interest" description="Disordered" evidence="1">
    <location>
        <begin position="301"/>
        <end position="326"/>
    </location>
</feature>
<name>A0A087D353_9BIFI</name>
<keyword evidence="2" id="KW-0472">Membrane</keyword>
<organism evidence="3 4">
    <name type="scientific">Bifidobacterium scardovii</name>
    <dbReference type="NCBI Taxonomy" id="158787"/>
    <lineage>
        <taxon>Bacteria</taxon>
        <taxon>Bacillati</taxon>
        <taxon>Actinomycetota</taxon>
        <taxon>Actinomycetes</taxon>
        <taxon>Bifidobacteriales</taxon>
        <taxon>Bifidobacteriaceae</taxon>
        <taxon>Bifidobacterium</taxon>
    </lineage>
</organism>
<evidence type="ECO:0000313" key="3">
    <source>
        <dbReference type="EMBL" id="KFI89953.1"/>
    </source>
</evidence>
<comment type="caution">
    <text evidence="3">The sequence shown here is derived from an EMBL/GenBank/DDBJ whole genome shotgun (WGS) entry which is preliminary data.</text>
</comment>
<feature type="compositionally biased region" description="Basic and acidic residues" evidence="1">
    <location>
        <begin position="33"/>
        <end position="57"/>
    </location>
</feature>
<feature type="compositionally biased region" description="Low complexity" evidence="1">
    <location>
        <begin position="255"/>
        <end position="268"/>
    </location>
</feature>
<sequence length="488" mass="52531">MSRMQQTSHDMNGNRASEQPEKARQASPANRWADTDNRRYGRSRSTNEPHDPRDSAKRLLSDGRTRVLLACSSLPVAIETAYLVSQGRADDTGIIYAMLSVCACLLMAMMPRLGGWAIVLIWLARCIIPETTAFSILFCLLMAMTVMAYANIWLAMAASVVAEAAAATRIWLYPWDTTVMATVCATAAFLMVALWIGSSMSWQERHEREQRERTELLRRLGNEQLANQLHHSVANDLTTILLLARQLGGDDTDDPGNGPAAAPDGNEGAPRHDDRRIRDLIEQTATESLSKVRALIATLDAPQHDGQIAPTRSGDASDDGQTVSRDVSQPVSLIVSRCDPTGQTPRAASASITASELQDLAAEYDQRMHAAGLNGETIVGGETTCACTPERKAALLDVLHEIVTNTMKYADPSNGYCIAITAETGLATLSSSNAIASSTPGGDHGPDRALSGGTGLKRCRDIASDLHGEFTVTDDGASWTCLLKLPLA</sequence>
<dbReference type="eggNOG" id="COG4585">
    <property type="taxonomic scope" value="Bacteria"/>
</dbReference>
<dbReference type="InterPro" id="IPR036890">
    <property type="entry name" value="HATPase_C_sf"/>
</dbReference>
<feature type="transmembrane region" description="Helical" evidence="2">
    <location>
        <begin position="136"/>
        <end position="158"/>
    </location>
</feature>
<proteinExistence type="predicted"/>
<evidence type="ECO:0000256" key="1">
    <source>
        <dbReference type="SAM" id="MobiDB-lite"/>
    </source>
</evidence>
<keyword evidence="4" id="KW-1185">Reference proteome</keyword>